<keyword evidence="2" id="KW-0238">DNA-binding</keyword>
<dbReference type="PANTHER" id="PTHR44688:SF16">
    <property type="entry name" value="DNA-BINDING TRANSCRIPTIONAL ACTIVATOR DEVR_DOSR"/>
    <property type="match status" value="1"/>
</dbReference>
<evidence type="ECO:0000256" key="3">
    <source>
        <dbReference type="ARBA" id="ARBA00023163"/>
    </source>
</evidence>
<dbReference type="Proteomes" id="UP000266327">
    <property type="component" value="Unassembled WGS sequence"/>
</dbReference>
<keyword evidence="1" id="KW-0805">Transcription regulation</keyword>
<dbReference type="SUPFAM" id="SSF46894">
    <property type="entry name" value="C-terminal effector domain of the bipartite response regulators"/>
    <property type="match status" value="1"/>
</dbReference>
<dbReference type="Pfam" id="PF00196">
    <property type="entry name" value="GerE"/>
    <property type="match status" value="1"/>
</dbReference>
<name>A0A3A3G734_9BURK</name>
<evidence type="ECO:0000259" key="4">
    <source>
        <dbReference type="PROSITE" id="PS50043"/>
    </source>
</evidence>
<dbReference type="PRINTS" id="PR00038">
    <property type="entry name" value="HTHLUXR"/>
</dbReference>
<comment type="caution">
    <text evidence="5">The sequence shown here is derived from an EMBL/GenBank/DDBJ whole genome shotgun (WGS) entry which is preliminary data.</text>
</comment>
<dbReference type="InterPro" id="IPR036388">
    <property type="entry name" value="WH-like_DNA-bd_sf"/>
</dbReference>
<feature type="domain" description="HTH luxR-type" evidence="4">
    <location>
        <begin position="10"/>
        <end position="75"/>
    </location>
</feature>
<accession>A0A3A3G734</accession>
<dbReference type="CDD" id="cd06170">
    <property type="entry name" value="LuxR_C_like"/>
    <property type="match status" value="1"/>
</dbReference>
<gene>
    <name evidence="5" type="ORF">D3878_09865</name>
</gene>
<dbReference type="InterPro" id="IPR016032">
    <property type="entry name" value="Sig_transdc_resp-reg_C-effctor"/>
</dbReference>
<keyword evidence="6" id="KW-1185">Reference proteome</keyword>
<dbReference type="EMBL" id="QYUQ01000002">
    <property type="protein sequence ID" value="RJG04333.1"/>
    <property type="molecule type" value="Genomic_DNA"/>
</dbReference>
<proteinExistence type="predicted"/>
<evidence type="ECO:0000256" key="2">
    <source>
        <dbReference type="ARBA" id="ARBA00023125"/>
    </source>
</evidence>
<dbReference type="GO" id="GO:0003677">
    <property type="term" value="F:DNA binding"/>
    <property type="evidence" value="ECO:0007669"/>
    <property type="project" value="UniProtKB-KW"/>
</dbReference>
<dbReference type="PROSITE" id="PS50043">
    <property type="entry name" value="HTH_LUXR_2"/>
    <property type="match status" value="1"/>
</dbReference>
<dbReference type="Gene3D" id="1.10.10.10">
    <property type="entry name" value="Winged helix-like DNA-binding domain superfamily/Winged helix DNA-binding domain"/>
    <property type="match status" value="1"/>
</dbReference>
<dbReference type="SMART" id="SM00421">
    <property type="entry name" value="HTH_LUXR"/>
    <property type="match status" value="1"/>
</dbReference>
<evidence type="ECO:0000313" key="6">
    <source>
        <dbReference type="Proteomes" id="UP000266327"/>
    </source>
</evidence>
<dbReference type="PROSITE" id="PS00622">
    <property type="entry name" value="HTH_LUXR_1"/>
    <property type="match status" value="1"/>
</dbReference>
<protein>
    <submittedName>
        <fullName evidence="5">LuxR family transcriptional regulator</fullName>
    </submittedName>
</protein>
<dbReference type="GO" id="GO:0006355">
    <property type="term" value="P:regulation of DNA-templated transcription"/>
    <property type="evidence" value="ECO:0007669"/>
    <property type="project" value="InterPro"/>
</dbReference>
<dbReference type="InterPro" id="IPR000792">
    <property type="entry name" value="Tscrpt_reg_LuxR_C"/>
</dbReference>
<reference evidence="6" key="1">
    <citation type="submission" date="2018-09" db="EMBL/GenBank/DDBJ databases">
        <authorList>
            <person name="Zhu H."/>
        </authorList>
    </citation>
    <scope>NUCLEOTIDE SEQUENCE [LARGE SCALE GENOMIC DNA]</scope>
    <source>
        <strain evidence="6">K1S02-23</strain>
    </source>
</reference>
<dbReference type="PANTHER" id="PTHR44688">
    <property type="entry name" value="DNA-BINDING TRANSCRIPTIONAL ACTIVATOR DEVR_DOSR"/>
    <property type="match status" value="1"/>
</dbReference>
<organism evidence="5 6">
    <name type="scientific">Noviherbaspirillum sedimenti</name>
    <dbReference type="NCBI Taxonomy" id="2320865"/>
    <lineage>
        <taxon>Bacteria</taxon>
        <taxon>Pseudomonadati</taxon>
        <taxon>Pseudomonadota</taxon>
        <taxon>Betaproteobacteria</taxon>
        <taxon>Burkholderiales</taxon>
        <taxon>Oxalobacteraceae</taxon>
        <taxon>Noviherbaspirillum</taxon>
    </lineage>
</organism>
<sequence length="79" mass="8918">MSPRREEDYANTGPNRLSTRECDVLKLLAQGMPNKRIAATMNVSIDTVKWHLKNIFGKLDVVDRVDAVDKARRTGIIAH</sequence>
<evidence type="ECO:0000256" key="1">
    <source>
        <dbReference type="ARBA" id="ARBA00023015"/>
    </source>
</evidence>
<keyword evidence="3" id="KW-0804">Transcription</keyword>
<dbReference type="AlphaFoldDB" id="A0A3A3G734"/>
<evidence type="ECO:0000313" key="5">
    <source>
        <dbReference type="EMBL" id="RJG04333.1"/>
    </source>
</evidence>